<dbReference type="EC" id="3.2.1.8" evidence="6"/>
<evidence type="ECO:0000256" key="3">
    <source>
        <dbReference type="ARBA" id="ARBA00023295"/>
    </source>
</evidence>
<dbReference type="Pfam" id="PF00331">
    <property type="entry name" value="Glyco_hydro_10"/>
    <property type="match status" value="1"/>
</dbReference>
<keyword evidence="9" id="KW-1185">Reference proteome</keyword>
<keyword evidence="4 6" id="KW-0624">Polysaccharide degradation</keyword>
<evidence type="ECO:0000259" key="7">
    <source>
        <dbReference type="PROSITE" id="PS51760"/>
    </source>
</evidence>
<dbReference type="PANTHER" id="PTHR31490:SF90">
    <property type="entry name" value="ENDO-1,4-BETA-XYLANASE A"/>
    <property type="match status" value="1"/>
</dbReference>
<dbReference type="PANTHER" id="PTHR31490">
    <property type="entry name" value="GLYCOSYL HYDROLASE"/>
    <property type="match status" value="1"/>
</dbReference>
<dbReference type="PROSITE" id="PS00591">
    <property type="entry name" value="GH10_1"/>
    <property type="match status" value="1"/>
</dbReference>
<sequence length="378" mass="43493">MKNVRHYFALFLSLLILNSCEQKKEEVEKENNSVGLKDAFKEDFLIGVALNTSQIEEQDSVQNKLISTEFNSVTPENIMKSLLIHPNKDTYNFDLPDKLVALAEKNDMHIQGHTLVWHSQLSPFFKEISDSTAMVEALKDHINTIVGRYKGKIDAWDVVNEALNDDGTLRKTVFLDVLGEDYLSLVFNLTQKADPEVELFYNDYSMTNPNKRAGAIRIIKRMQEQGVRVDGIGMQGHWDLNRPSIEEIETSIVQYAELGIKVDITELDVSVIPMPWDFSGADVNVKFESTDPTMNPYPKQLPDSIQDQLAKRYEDIFKLFLKHKDKINRVTFWGVNDGDSWKNDWPIEGRTNYPLLFDRNNEKKKAYHSIIKLKSDSK</sequence>
<evidence type="ECO:0000256" key="5">
    <source>
        <dbReference type="PROSITE-ProRule" id="PRU10061"/>
    </source>
</evidence>
<dbReference type="RefSeq" id="WP_331810582.1">
    <property type="nucleotide sequence ID" value="NZ_JAZHOU010000004.1"/>
</dbReference>
<dbReference type="InterPro" id="IPR044846">
    <property type="entry name" value="GH10"/>
</dbReference>
<evidence type="ECO:0000313" key="9">
    <source>
        <dbReference type="Proteomes" id="UP001356704"/>
    </source>
</evidence>
<evidence type="ECO:0000256" key="4">
    <source>
        <dbReference type="ARBA" id="ARBA00023326"/>
    </source>
</evidence>
<dbReference type="PRINTS" id="PR00134">
    <property type="entry name" value="GLHYDRLASE10"/>
</dbReference>
<feature type="active site" description="Nucleophile" evidence="5">
    <location>
        <position position="266"/>
    </location>
</feature>
<comment type="similarity">
    <text evidence="6">Belongs to the glycosyl hydrolase 10 (cellulase F) family.</text>
</comment>
<dbReference type="EMBL" id="JAZHOU010000004">
    <property type="protein sequence ID" value="MEF3079850.1"/>
    <property type="molecule type" value="Genomic_DNA"/>
</dbReference>
<protein>
    <recommendedName>
        <fullName evidence="6">Beta-xylanase</fullName>
        <ecNumber evidence="6">3.2.1.8</ecNumber>
    </recommendedName>
</protein>
<evidence type="ECO:0000256" key="1">
    <source>
        <dbReference type="ARBA" id="ARBA00022801"/>
    </source>
</evidence>
<comment type="caution">
    <text evidence="8">The sequence shown here is derived from an EMBL/GenBank/DDBJ whole genome shotgun (WGS) entry which is preliminary data.</text>
</comment>
<evidence type="ECO:0000256" key="2">
    <source>
        <dbReference type="ARBA" id="ARBA00023277"/>
    </source>
</evidence>
<reference evidence="8 9" key="1">
    <citation type="submission" date="2024-02" db="EMBL/GenBank/DDBJ databases">
        <title>Winogradskyella poriferorum JCM 12885.</title>
        <authorList>
            <person name="Zhang D.-F."/>
            <person name="Fu Z.-Y."/>
        </authorList>
    </citation>
    <scope>NUCLEOTIDE SEQUENCE [LARGE SCALE GENOMIC DNA]</scope>
    <source>
        <strain evidence="8 9">JCM 12885</strain>
    </source>
</reference>
<dbReference type="Gene3D" id="3.20.20.80">
    <property type="entry name" value="Glycosidases"/>
    <property type="match status" value="1"/>
</dbReference>
<keyword evidence="1 6" id="KW-0378">Hydrolase</keyword>
<evidence type="ECO:0000313" key="8">
    <source>
        <dbReference type="EMBL" id="MEF3079850.1"/>
    </source>
</evidence>
<dbReference type="InterPro" id="IPR017853">
    <property type="entry name" value="GH"/>
</dbReference>
<name>A0ABU7W882_9FLAO</name>
<evidence type="ECO:0000256" key="6">
    <source>
        <dbReference type="RuleBase" id="RU361174"/>
    </source>
</evidence>
<dbReference type="SMART" id="SM00633">
    <property type="entry name" value="Glyco_10"/>
    <property type="match status" value="1"/>
</dbReference>
<dbReference type="Proteomes" id="UP001356704">
    <property type="component" value="Unassembled WGS sequence"/>
</dbReference>
<dbReference type="PROSITE" id="PS51760">
    <property type="entry name" value="GH10_2"/>
    <property type="match status" value="1"/>
</dbReference>
<dbReference type="InterPro" id="IPR031158">
    <property type="entry name" value="GH10_AS"/>
</dbReference>
<keyword evidence="2 6" id="KW-0119">Carbohydrate metabolism</keyword>
<organism evidence="8 9">
    <name type="scientific">Winogradskyella poriferorum</name>
    <dbReference type="NCBI Taxonomy" id="307627"/>
    <lineage>
        <taxon>Bacteria</taxon>
        <taxon>Pseudomonadati</taxon>
        <taxon>Bacteroidota</taxon>
        <taxon>Flavobacteriia</taxon>
        <taxon>Flavobacteriales</taxon>
        <taxon>Flavobacteriaceae</taxon>
        <taxon>Winogradskyella</taxon>
    </lineage>
</organism>
<accession>A0ABU7W882</accession>
<gene>
    <name evidence="8" type="ORF">V1468_12600</name>
</gene>
<comment type="catalytic activity">
    <reaction evidence="6">
        <text>Endohydrolysis of (1-&gt;4)-beta-D-xylosidic linkages in xylans.</text>
        <dbReference type="EC" id="3.2.1.8"/>
    </reaction>
</comment>
<keyword evidence="3 6" id="KW-0326">Glycosidase</keyword>
<proteinExistence type="inferred from homology"/>
<feature type="domain" description="GH10" evidence="7">
    <location>
        <begin position="30"/>
        <end position="373"/>
    </location>
</feature>
<dbReference type="InterPro" id="IPR001000">
    <property type="entry name" value="GH10_dom"/>
</dbReference>
<dbReference type="SUPFAM" id="SSF51445">
    <property type="entry name" value="(Trans)glycosidases"/>
    <property type="match status" value="1"/>
</dbReference>